<keyword evidence="1" id="KW-0472">Membrane</keyword>
<dbReference type="PATRIC" id="fig|1215343.11.peg.1123"/>
<evidence type="ECO:0000313" key="2">
    <source>
        <dbReference type="EMBL" id="AGA65084.1"/>
    </source>
</evidence>
<feature type="transmembrane region" description="Helical" evidence="1">
    <location>
        <begin position="92"/>
        <end position="114"/>
    </location>
</feature>
<dbReference type="HOGENOM" id="CLU_119063_0_0_5"/>
<dbReference type="InterPro" id="IPR046161">
    <property type="entry name" value="DUF6163"/>
</dbReference>
<proteinExistence type="predicted"/>
<organism evidence="2 3">
    <name type="scientific">Liberibacter crescens (strain BT-1)</name>
    <dbReference type="NCBI Taxonomy" id="1215343"/>
    <lineage>
        <taxon>Bacteria</taxon>
        <taxon>Pseudomonadati</taxon>
        <taxon>Pseudomonadota</taxon>
        <taxon>Alphaproteobacteria</taxon>
        <taxon>Hyphomicrobiales</taxon>
        <taxon>Rhizobiaceae</taxon>
        <taxon>Liberibacter</taxon>
    </lineage>
</organism>
<keyword evidence="1" id="KW-0812">Transmembrane</keyword>
<dbReference type="STRING" id="1215343.B488_10920"/>
<dbReference type="eggNOG" id="ENOG5032TCM">
    <property type="taxonomic scope" value="Bacteria"/>
</dbReference>
<keyword evidence="1" id="KW-1133">Transmembrane helix</keyword>
<feature type="transmembrane region" description="Helical" evidence="1">
    <location>
        <begin position="70"/>
        <end position="86"/>
    </location>
</feature>
<dbReference type="AlphaFoldDB" id="L0EU70"/>
<sequence length="120" mass="14072">MIFIFFLRIVSIISFIFTLYYWKMAVGYSFEGYRRFDLLPTPWKTAVASLSVLFPVSSVGLWLTVSWGPVIWLLSAVIQIIMYLIFPNIFGYNYVLCLMHLLILVLYLSMRFLLAHQKSN</sequence>
<dbReference type="KEGG" id="lcc:B488_10920"/>
<dbReference type="EMBL" id="CP003789">
    <property type="protein sequence ID" value="AGA65084.1"/>
    <property type="molecule type" value="Genomic_DNA"/>
</dbReference>
<feature type="transmembrane region" description="Helical" evidence="1">
    <location>
        <begin position="5"/>
        <end position="22"/>
    </location>
</feature>
<dbReference type="Proteomes" id="UP000010799">
    <property type="component" value="Chromosome"/>
</dbReference>
<keyword evidence="3" id="KW-1185">Reference proteome</keyword>
<reference evidence="2 3" key="1">
    <citation type="journal article" date="2012" name="Stand. Genomic Sci.">
        <title>Complete genome sequence of Liberibacter crescens BT-1.</title>
        <authorList>
            <person name="Leonard M.T."/>
            <person name="Fagen J.R."/>
            <person name="Davis-Richardson A.G."/>
            <person name="Davis M.J."/>
            <person name="Triplett E.W."/>
        </authorList>
    </citation>
    <scope>NUCLEOTIDE SEQUENCE [LARGE SCALE GENOMIC DNA]</scope>
    <source>
        <strain evidence="2 3">BT-1</strain>
    </source>
</reference>
<protein>
    <submittedName>
        <fullName evidence="2">Putative transmemrbane protein</fullName>
    </submittedName>
</protein>
<name>L0EU70_LIBCB</name>
<evidence type="ECO:0000256" key="1">
    <source>
        <dbReference type="SAM" id="Phobius"/>
    </source>
</evidence>
<gene>
    <name evidence="2" type="ordered locus">B488_10920</name>
</gene>
<dbReference type="Pfam" id="PF19660">
    <property type="entry name" value="DUF6163"/>
    <property type="match status" value="1"/>
</dbReference>
<accession>L0EU70</accession>
<evidence type="ECO:0000313" key="3">
    <source>
        <dbReference type="Proteomes" id="UP000010799"/>
    </source>
</evidence>